<proteinExistence type="predicted"/>
<organism evidence="5 6">
    <name type="scientific">Sporosarcina psychrophila</name>
    <name type="common">Bacillus psychrophilus</name>
    <dbReference type="NCBI Taxonomy" id="1476"/>
    <lineage>
        <taxon>Bacteria</taxon>
        <taxon>Bacillati</taxon>
        <taxon>Bacillota</taxon>
        <taxon>Bacilli</taxon>
        <taxon>Bacillales</taxon>
        <taxon>Caryophanaceae</taxon>
        <taxon>Sporosarcina</taxon>
    </lineage>
</organism>
<reference evidence="5" key="1">
    <citation type="journal article" date="2021" name="PeerJ">
        <title>Extensive microbial diversity within the chicken gut microbiome revealed by metagenomics and culture.</title>
        <authorList>
            <person name="Gilroy R."/>
            <person name="Ravi A."/>
            <person name="Getino M."/>
            <person name="Pursley I."/>
            <person name="Horton D.L."/>
            <person name="Alikhan N.F."/>
            <person name="Baker D."/>
            <person name="Gharbi K."/>
            <person name="Hall N."/>
            <person name="Watson M."/>
            <person name="Adriaenssens E.M."/>
            <person name="Foster-Nyarko E."/>
            <person name="Jarju S."/>
            <person name="Secka A."/>
            <person name="Antonio M."/>
            <person name="Oren A."/>
            <person name="Chaudhuri R.R."/>
            <person name="La Ragione R."/>
            <person name="Hildebrand F."/>
            <person name="Pallen M.J."/>
        </authorList>
    </citation>
    <scope>NUCLEOTIDE SEQUENCE</scope>
    <source>
        <strain evidence="5">CHK171-7178</strain>
    </source>
</reference>
<dbReference type="Gene3D" id="1.10.260.40">
    <property type="entry name" value="lambda repressor-like DNA-binding domains"/>
    <property type="match status" value="1"/>
</dbReference>
<dbReference type="EMBL" id="DYWT01000230">
    <property type="protein sequence ID" value="HJF32954.1"/>
    <property type="molecule type" value="Genomic_DNA"/>
</dbReference>
<evidence type="ECO:0000256" key="3">
    <source>
        <dbReference type="ARBA" id="ARBA00023163"/>
    </source>
</evidence>
<evidence type="ECO:0000256" key="1">
    <source>
        <dbReference type="ARBA" id="ARBA00023015"/>
    </source>
</evidence>
<evidence type="ECO:0000259" key="4">
    <source>
        <dbReference type="PROSITE" id="PS50932"/>
    </source>
</evidence>
<dbReference type="SUPFAM" id="SSF53822">
    <property type="entry name" value="Periplasmic binding protein-like I"/>
    <property type="match status" value="1"/>
</dbReference>
<evidence type="ECO:0000313" key="5">
    <source>
        <dbReference type="EMBL" id="HJF32954.1"/>
    </source>
</evidence>
<evidence type="ECO:0000313" key="6">
    <source>
        <dbReference type="Proteomes" id="UP000698173"/>
    </source>
</evidence>
<dbReference type="PANTHER" id="PTHR30146">
    <property type="entry name" value="LACI-RELATED TRANSCRIPTIONAL REPRESSOR"/>
    <property type="match status" value="1"/>
</dbReference>
<name>A0A921KFA2_SPOPS</name>
<accession>A0A921KFA2</accession>
<dbReference type="PRINTS" id="PR00036">
    <property type="entry name" value="HTHLACI"/>
</dbReference>
<dbReference type="InterPro" id="IPR046335">
    <property type="entry name" value="LacI/GalR-like_sensor"/>
</dbReference>
<dbReference type="AlphaFoldDB" id="A0A921KFA2"/>
<dbReference type="InterPro" id="IPR010982">
    <property type="entry name" value="Lambda_DNA-bd_dom_sf"/>
</dbReference>
<reference evidence="5" key="2">
    <citation type="submission" date="2021-09" db="EMBL/GenBank/DDBJ databases">
        <authorList>
            <person name="Gilroy R."/>
        </authorList>
    </citation>
    <scope>NUCLEOTIDE SEQUENCE</scope>
    <source>
        <strain evidence="5">CHK171-7178</strain>
    </source>
</reference>
<dbReference type="Pfam" id="PF13377">
    <property type="entry name" value="Peripla_BP_3"/>
    <property type="match status" value="1"/>
</dbReference>
<dbReference type="PANTHER" id="PTHR30146:SF149">
    <property type="entry name" value="HTH-TYPE TRANSCRIPTIONAL REGULATOR EBGR"/>
    <property type="match status" value="1"/>
</dbReference>
<dbReference type="GO" id="GO:0003700">
    <property type="term" value="F:DNA-binding transcription factor activity"/>
    <property type="evidence" value="ECO:0007669"/>
    <property type="project" value="TreeGrafter"/>
</dbReference>
<protein>
    <submittedName>
        <fullName evidence="5">LacI family DNA-binding transcriptional regulator</fullName>
    </submittedName>
</protein>
<evidence type="ECO:0000256" key="2">
    <source>
        <dbReference type="ARBA" id="ARBA00023125"/>
    </source>
</evidence>
<keyword evidence="3" id="KW-0804">Transcription</keyword>
<gene>
    <name evidence="5" type="ORF">K8V56_14425</name>
</gene>
<dbReference type="Pfam" id="PF00356">
    <property type="entry name" value="LacI"/>
    <property type="match status" value="1"/>
</dbReference>
<keyword evidence="2 5" id="KW-0238">DNA-binding</keyword>
<dbReference type="GO" id="GO:0000976">
    <property type="term" value="F:transcription cis-regulatory region binding"/>
    <property type="evidence" value="ECO:0007669"/>
    <property type="project" value="TreeGrafter"/>
</dbReference>
<dbReference type="SUPFAM" id="SSF47413">
    <property type="entry name" value="lambda repressor-like DNA-binding domains"/>
    <property type="match status" value="1"/>
</dbReference>
<dbReference type="Proteomes" id="UP000698173">
    <property type="component" value="Unassembled WGS sequence"/>
</dbReference>
<dbReference type="InterPro" id="IPR028082">
    <property type="entry name" value="Peripla_BP_I"/>
</dbReference>
<sequence length="330" mass="37341">MATIKDIAEKAGVSSATVSRVLNYDATLSVADETKKKIFEVAEELSYRKTSSKRYVDQKVAVVHWYTEKEELNDLYYLSIRLGIEKRCKEIGMKPEVYFFDNIKDIKAAEIEGIIAVGKFSDPQVKELTTINPMVVFVDYSPNEDKYDAVVIDFEKATKKIIDFFLSTDHSKIGFIGGREILKGQIEPIEDLREKTFQSYMGENGLFDERFVYVGSFSVEDGYNLMKQAIEDLGEDLPTAFFMSSDVMAIGSLRALHEANIAIPDRVSIIGINDMTVSKYMYPSLSTIRVYTEVMGETAVDTLLERLEGRKIAKKILVSTKLVIRDSVKK</sequence>
<keyword evidence="1" id="KW-0805">Transcription regulation</keyword>
<dbReference type="PROSITE" id="PS50932">
    <property type="entry name" value="HTH_LACI_2"/>
    <property type="match status" value="1"/>
</dbReference>
<dbReference type="CDD" id="cd01392">
    <property type="entry name" value="HTH_LacI"/>
    <property type="match status" value="1"/>
</dbReference>
<dbReference type="InterPro" id="IPR000843">
    <property type="entry name" value="HTH_LacI"/>
</dbReference>
<dbReference type="PROSITE" id="PS00356">
    <property type="entry name" value="HTH_LACI_1"/>
    <property type="match status" value="1"/>
</dbReference>
<comment type="caution">
    <text evidence="5">The sequence shown here is derived from an EMBL/GenBank/DDBJ whole genome shotgun (WGS) entry which is preliminary data.</text>
</comment>
<dbReference type="SMART" id="SM00354">
    <property type="entry name" value="HTH_LACI"/>
    <property type="match status" value="1"/>
</dbReference>
<dbReference type="CDD" id="cd01544">
    <property type="entry name" value="PBP1_GalR"/>
    <property type="match status" value="1"/>
</dbReference>
<feature type="domain" description="HTH lacI-type" evidence="4">
    <location>
        <begin position="2"/>
        <end position="48"/>
    </location>
</feature>
<dbReference type="Gene3D" id="3.40.50.2300">
    <property type="match status" value="2"/>
</dbReference>